<gene>
    <name evidence="1" type="ordered locus">GTNG_1902</name>
</gene>
<organism evidence="1 2">
    <name type="scientific">Geobacillus thermodenitrificans (strain NG80-2)</name>
    <dbReference type="NCBI Taxonomy" id="420246"/>
    <lineage>
        <taxon>Bacteria</taxon>
        <taxon>Bacillati</taxon>
        <taxon>Bacillota</taxon>
        <taxon>Bacilli</taxon>
        <taxon>Bacillales</taxon>
        <taxon>Anoxybacillaceae</taxon>
        <taxon>Geobacillus</taxon>
    </lineage>
</organism>
<evidence type="ECO:0000313" key="1">
    <source>
        <dbReference type="EMBL" id="ABO67260.1"/>
    </source>
</evidence>
<dbReference type="eggNOG" id="ENOG502ZV6I">
    <property type="taxonomic scope" value="Bacteria"/>
</dbReference>
<dbReference type="AlphaFoldDB" id="A4IPK6"/>
<reference evidence="1 2" key="1">
    <citation type="journal article" date="2007" name="Proc. Natl. Acad. Sci. U.S.A.">
        <title>Genome and proteome of long-chain alkane degrading Geobacillus thermodenitrificans NG80-2 isolated from a deep-subsurface oil reservoir.</title>
        <authorList>
            <person name="Feng L."/>
            <person name="Wang W."/>
            <person name="Cheng J."/>
            <person name="Ren Y."/>
            <person name="Zhao G."/>
            <person name="Gao C."/>
            <person name="Tang Y."/>
            <person name="Liu X."/>
            <person name="Han W."/>
            <person name="Peng X."/>
            <person name="Liu R."/>
            <person name="Wang L."/>
        </authorList>
    </citation>
    <scope>NUCLEOTIDE SEQUENCE [LARGE SCALE GENOMIC DNA]</scope>
    <source>
        <strain evidence="1 2">NG80-2</strain>
    </source>
</reference>
<protein>
    <submittedName>
        <fullName evidence="1">Uncharacterized protein</fullName>
    </submittedName>
</protein>
<proteinExistence type="predicted"/>
<dbReference type="EMBL" id="CP000557">
    <property type="protein sequence ID" value="ABO67260.1"/>
    <property type="molecule type" value="Genomic_DNA"/>
</dbReference>
<sequence length="104" mass="12344">MMDRLSRWFTVRRGLWNQWFMLPRRRRNNNAIWALISLGFGAVAAAMLGAKRGTRMAPMSRMPMQNMIRSLNRWMERRMETAPLATTEFAQETAPWQPRDEEKT</sequence>
<dbReference type="KEGG" id="gtn:GTNG_1902"/>
<dbReference type="HOGENOM" id="CLU_2219364_0_0_9"/>
<evidence type="ECO:0000313" key="2">
    <source>
        <dbReference type="Proteomes" id="UP000001578"/>
    </source>
</evidence>
<accession>A4IPK6</accession>
<dbReference type="Proteomes" id="UP000001578">
    <property type="component" value="Chromosome"/>
</dbReference>
<name>A4IPK6_GEOTN</name>